<dbReference type="GeneID" id="14886585"/>
<dbReference type="AlphaFoldDB" id="L7FM10"/>
<evidence type="ECO:0000256" key="1">
    <source>
        <dbReference type="SAM" id="MobiDB-lite"/>
    </source>
</evidence>
<evidence type="ECO:0000313" key="3">
    <source>
        <dbReference type="Proteomes" id="UP000014680"/>
    </source>
</evidence>
<feature type="compositionally biased region" description="Polar residues" evidence="1">
    <location>
        <begin position="131"/>
        <end position="143"/>
    </location>
</feature>
<evidence type="ECO:0000313" key="2">
    <source>
        <dbReference type="EMBL" id="ELP87635.1"/>
    </source>
</evidence>
<dbReference type="Proteomes" id="UP000014680">
    <property type="component" value="Unassembled WGS sequence"/>
</dbReference>
<dbReference type="OMA" id="HQIRIFR"/>
<feature type="compositionally biased region" description="Basic and acidic residues" evidence="1">
    <location>
        <begin position="121"/>
        <end position="130"/>
    </location>
</feature>
<dbReference type="OrthoDB" id="15922at2759"/>
<proteinExistence type="predicted"/>
<dbReference type="KEGG" id="eiv:EIN_146390"/>
<reference evidence="2 3" key="1">
    <citation type="submission" date="2012-10" db="EMBL/GenBank/DDBJ databases">
        <authorList>
            <person name="Zafar N."/>
            <person name="Inman J."/>
            <person name="Hall N."/>
            <person name="Lorenzi H."/>
            <person name="Caler E."/>
        </authorList>
    </citation>
    <scope>NUCLEOTIDE SEQUENCE [LARGE SCALE GENOMIC DNA]</scope>
    <source>
        <strain evidence="2 3">IP1</strain>
    </source>
</reference>
<keyword evidence="3" id="KW-1185">Reference proteome</keyword>
<feature type="region of interest" description="Disordered" evidence="1">
    <location>
        <begin position="121"/>
        <end position="143"/>
    </location>
</feature>
<dbReference type="EMBL" id="KB206843">
    <property type="protein sequence ID" value="ELP87635.1"/>
    <property type="molecule type" value="Genomic_DNA"/>
</dbReference>
<feature type="region of interest" description="Disordered" evidence="1">
    <location>
        <begin position="162"/>
        <end position="231"/>
    </location>
</feature>
<organism evidence="2 3">
    <name type="scientific">Entamoeba invadens IP1</name>
    <dbReference type="NCBI Taxonomy" id="370355"/>
    <lineage>
        <taxon>Eukaryota</taxon>
        <taxon>Amoebozoa</taxon>
        <taxon>Evosea</taxon>
        <taxon>Archamoebae</taxon>
        <taxon>Mastigamoebida</taxon>
        <taxon>Entamoebidae</taxon>
        <taxon>Entamoeba</taxon>
    </lineage>
</organism>
<gene>
    <name evidence="2" type="ORF">EIN_146390</name>
</gene>
<dbReference type="RefSeq" id="XP_004254406.1">
    <property type="nucleotide sequence ID" value="XM_004254358.1"/>
</dbReference>
<feature type="compositionally biased region" description="Polar residues" evidence="1">
    <location>
        <begin position="185"/>
        <end position="194"/>
    </location>
</feature>
<protein>
    <submittedName>
        <fullName evidence="2">Uncharacterized protein</fullName>
    </submittedName>
</protein>
<feature type="compositionally biased region" description="Basic and acidic residues" evidence="1">
    <location>
        <begin position="175"/>
        <end position="184"/>
    </location>
</feature>
<sequence length="421" mass="48978">MRINKYAILIDGDEGKKDIAELILLIVKFRVPRNNISLYDIHADKGMTAYLSSKNVKCPVLFLWGNYYGDVEFVKQQIEEGIFQLILMNNPNKKNKKKNKKGSVKKDQFDFNPPVLEEYVQDKEDTETQKDQQNGSKLKNIQNLDRTQNVENLNEICDEKVEEKNTQIESPLVENVEKPEKSESTSENSQSPTTKEALLPEGESVSPNVPQEKSPVEHKSPLSSSIRPTNEKSLEDTLLKLSGSYYGKEEEVPTDMIIIEDYENQQKNEKGVLEESEMVELNVPEAYTLTFGDRWLNVFEWVLRGFVDYSKTVGEKPNEKLEKRDGDIDFYVMRTNWYGRHQIRIFRLTETKFYRLDEACLVREVFEYENVDEIICVDDEHVVIKFKKDTTPQYIDCKVMKEFLTTLLSHLTNKPKITKLN</sequence>
<accession>L7FM10</accession>
<name>L7FM10_ENTIV</name>
<dbReference type="VEuPathDB" id="AmoebaDB:EIN_146390"/>